<keyword evidence="1" id="KW-0732">Signal</keyword>
<feature type="signal peptide" evidence="1">
    <location>
        <begin position="1"/>
        <end position="24"/>
    </location>
</feature>
<dbReference type="PIRSF" id="PIRSF012509">
    <property type="entry name" value="CamS"/>
    <property type="match status" value="1"/>
</dbReference>
<sequence>MKKMSWIPGVLSLMLLGGCMPSLNNDTEVVTDNEEDTDVATTIIPNNQISSNYYRTLLPFKESASQGLTVSNIGTKYDIQEVDNGLMRLSKRTFSPEKYFFQEGQYLDRDTVVEWLGRLNAEDPFTGEKNEVGLNPQASPDMPLDERAKKAPLYLAHIVEQDYLERANENNVRLAGISIGLAMNSIYYYRDENGTQFQEPIPEDAMIKQGQKMANEIVSRMRQIDGLADIPIRVGLFKQQSRDAIVPGTYFATGIAAGGKGSVDNWEKINEEYVLFPQPESNEKYRGASEFFQNFKQDIDKYFTRYTSVIGTGYYQSDEIKSFAIEIPVQFYSEAEVIGFTQYTTGLVVDHFPVDLEVEVNISSINGPEALIFKKAGKEEPEVHIYTR</sequence>
<evidence type="ECO:0000313" key="3">
    <source>
        <dbReference type="Proteomes" id="UP000265725"/>
    </source>
</evidence>
<dbReference type="KEGG" id="paek:D3873_10725"/>
<protein>
    <submittedName>
        <fullName evidence="2">CamS family sex pheromone protein</fullName>
    </submittedName>
</protein>
<feature type="chain" id="PRO_5017263230" evidence="1">
    <location>
        <begin position="25"/>
        <end position="388"/>
    </location>
</feature>
<dbReference type="EMBL" id="CP032418">
    <property type="protein sequence ID" value="AYC30833.1"/>
    <property type="molecule type" value="Genomic_DNA"/>
</dbReference>
<reference evidence="3" key="1">
    <citation type="submission" date="2018-09" db="EMBL/GenBank/DDBJ databases">
        <authorList>
            <person name="Zhu H."/>
        </authorList>
    </citation>
    <scope>NUCLEOTIDE SEQUENCE [LARGE SCALE GENOMIC DNA]</scope>
    <source>
        <strain evidence="3">K2R23-3</strain>
    </source>
</reference>
<name>A0A385YZ32_9BACL</name>
<dbReference type="Gene3D" id="3.10.570.10">
    <property type="entry name" value="sex pheromone staph- cam373 precursor domain"/>
    <property type="match status" value="1"/>
</dbReference>
<dbReference type="PROSITE" id="PS51257">
    <property type="entry name" value="PROKAR_LIPOPROTEIN"/>
    <property type="match status" value="1"/>
</dbReference>
<dbReference type="CDD" id="cd13440">
    <property type="entry name" value="CamS_repeat_2"/>
    <property type="match status" value="1"/>
</dbReference>
<dbReference type="OrthoDB" id="9795361at2"/>
<dbReference type="CDD" id="cd13441">
    <property type="entry name" value="CamS_repeat_1"/>
    <property type="match status" value="1"/>
</dbReference>
<dbReference type="InterPro" id="IPR011426">
    <property type="entry name" value="CamS"/>
</dbReference>
<organism evidence="2 3">
    <name type="scientific">Paenisporosarcina cavernae</name>
    <dbReference type="NCBI Taxonomy" id="2320858"/>
    <lineage>
        <taxon>Bacteria</taxon>
        <taxon>Bacillati</taxon>
        <taxon>Bacillota</taxon>
        <taxon>Bacilli</taxon>
        <taxon>Bacillales</taxon>
        <taxon>Caryophanaceae</taxon>
        <taxon>Paenisporosarcina</taxon>
    </lineage>
</organism>
<dbReference type="Pfam" id="PF07537">
    <property type="entry name" value="CamS"/>
    <property type="match status" value="1"/>
</dbReference>
<keyword evidence="3" id="KW-1185">Reference proteome</keyword>
<evidence type="ECO:0000313" key="2">
    <source>
        <dbReference type="EMBL" id="AYC30833.1"/>
    </source>
</evidence>
<proteinExistence type="predicted"/>
<gene>
    <name evidence="2" type="ORF">D3873_10725</name>
</gene>
<accession>A0A385YZ32</accession>
<evidence type="ECO:0000256" key="1">
    <source>
        <dbReference type="SAM" id="SignalP"/>
    </source>
</evidence>
<dbReference type="AlphaFoldDB" id="A0A385YZ32"/>
<dbReference type="Proteomes" id="UP000265725">
    <property type="component" value="Chromosome"/>
</dbReference>